<evidence type="ECO:0000313" key="9">
    <source>
        <dbReference type="EMBL" id="KAK5047112.1"/>
    </source>
</evidence>
<evidence type="ECO:0000256" key="7">
    <source>
        <dbReference type="ARBA" id="ARBA00023033"/>
    </source>
</evidence>
<dbReference type="Proteomes" id="UP001358417">
    <property type="component" value="Unassembled WGS sequence"/>
</dbReference>
<keyword evidence="4 8" id="KW-0479">Metal-binding</keyword>
<comment type="cofactor">
    <cofactor evidence="1 8">
        <name>heme</name>
        <dbReference type="ChEBI" id="CHEBI:30413"/>
    </cofactor>
</comment>
<keyword evidence="3 8" id="KW-0349">Heme</keyword>
<evidence type="ECO:0000256" key="4">
    <source>
        <dbReference type="ARBA" id="ARBA00022723"/>
    </source>
</evidence>
<evidence type="ECO:0000256" key="2">
    <source>
        <dbReference type="ARBA" id="ARBA00010617"/>
    </source>
</evidence>
<feature type="binding site" description="axial binding residue" evidence="8">
    <location>
        <position position="432"/>
    </location>
    <ligand>
        <name>heme</name>
        <dbReference type="ChEBI" id="CHEBI:30413"/>
    </ligand>
    <ligandPart>
        <name>Fe</name>
        <dbReference type="ChEBI" id="CHEBI:18248"/>
    </ligandPart>
</feature>
<dbReference type="InterPro" id="IPR036396">
    <property type="entry name" value="Cyt_P450_sf"/>
</dbReference>
<dbReference type="PANTHER" id="PTHR24305:SF29">
    <property type="entry name" value="BENZOATE-PARA-HYDROXYLASE"/>
    <property type="match status" value="1"/>
</dbReference>
<dbReference type="GO" id="GO:0020037">
    <property type="term" value="F:heme binding"/>
    <property type="evidence" value="ECO:0007669"/>
    <property type="project" value="InterPro"/>
</dbReference>
<evidence type="ECO:0008006" key="11">
    <source>
        <dbReference type="Google" id="ProtNLM"/>
    </source>
</evidence>
<evidence type="ECO:0000256" key="5">
    <source>
        <dbReference type="ARBA" id="ARBA00023002"/>
    </source>
</evidence>
<proteinExistence type="inferred from homology"/>
<comment type="similarity">
    <text evidence="2">Belongs to the cytochrome P450 family.</text>
</comment>
<evidence type="ECO:0000313" key="10">
    <source>
        <dbReference type="Proteomes" id="UP001358417"/>
    </source>
</evidence>
<dbReference type="InterPro" id="IPR002403">
    <property type="entry name" value="Cyt_P450_E_grp-IV"/>
</dbReference>
<organism evidence="9 10">
    <name type="scientific">Exophiala bonariae</name>
    <dbReference type="NCBI Taxonomy" id="1690606"/>
    <lineage>
        <taxon>Eukaryota</taxon>
        <taxon>Fungi</taxon>
        <taxon>Dikarya</taxon>
        <taxon>Ascomycota</taxon>
        <taxon>Pezizomycotina</taxon>
        <taxon>Eurotiomycetes</taxon>
        <taxon>Chaetothyriomycetidae</taxon>
        <taxon>Chaetothyriales</taxon>
        <taxon>Herpotrichiellaceae</taxon>
        <taxon>Exophiala</taxon>
    </lineage>
</organism>
<evidence type="ECO:0000256" key="8">
    <source>
        <dbReference type="PIRSR" id="PIRSR602403-1"/>
    </source>
</evidence>
<protein>
    <recommendedName>
        <fullName evidence="11">Cytochrome P450</fullName>
    </recommendedName>
</protein>
<name>A0AAV9N1P5_9EURO</name>
<keyword evidence="5" id="KW-0560">Oxidoreductase</keyword>
<dbReference type="GO" id="GO:0005506">
    <property type="term" value="F:iron ion binding"/>
    <property type="evidence" value="ECO:0007669"/>
    <property type="project" value="InterPro"/>
</dbReference>
<dbReference type="GO" id="GO:0004497">
    <property type="term" value="F:monooxygenase activity"/>
    <property type="evidence" value="ECO:0007669"/>
    <property type="project" value="UniProtKB-KW"/>
</dbReference>
<keyword evidence="6 8" id="KW-0408">Iron</keyword>
<dbReference type="PRINTS" id="PR00465">
    <property type="entry name" value="EP450IV"/>
</dbReference>
<evidence type="ECO:0000256" key="3">
    <source>
        <dbReference type="ARBA" id="ARBA00022617"/>
    </source>
</evidence>
<reference evidence="9 10" key="1">
    <citation type="submission" date="2023-08" db="EMBL/GenBank/DDBJ databases">
        <title>Black Yeasts Isolated from many extreme environments.</title>
        <authorList>
            <person name="Coleine C."/>
            <person name="Stajich J.E."/>
            <person name="Selbmann L."/>
        </authorList>
    </citation>
    <scope>NUCLEOTIDE SEQUENCE [LARGE SCALE GENOMIC DNA]</scope>
    <source>
        <strain evidence="9 10">CCFEE 5792</strain>
    </source>
</reference>
<dbReference type="InterPro" id="IPR050121">
    <property type="entry name" value="Cytochrome_P450_monoxygenase"/>
</dbReference>
<dbReference type="InterPro" id="IPR001128">
    <property type="entry name" value="Cyt_P450"/>
</dbReference>
<dbReference type="SUPFAM" id="SSF48264">
    <property type="entry name" value="Cytochrome P450"/>
    <property type="match status" value="1"/>
</dbReference>
<keyword evidence="7" id="KW-0503">Monooxygenase</keyword>
<dbReference type="GeneID" id="89975223"/>
<dbReference type="Gene3D" id="1.10.630.10">
    <property type="entry name" value="Cytochrome P450"/>
    <property type="match status" value="1"/>
</dbReference>
<dbReference type="PANTHER" id="PTHR24305">
    <property type="entry name" value="CYTOCHROME P450"/>
    <property type="match status" value="1"/>
</dbReference>
<dbReference type="PRINTS" id="PR00385">
    <property type="entry name" value="P450"/>
</dbReference>
<accession>A0AAV9N1P5</accession>
<sequence length="489" mass="55026">MFPVKLSILLVAVCCGGVLLRLLYTAWYNVFAHPLRSVPGPVLAKLFPQYMSLAMIQGRRAFTYGPIVRVGPNEVSFSDFRIYRQIYNQDASIKEESFYKAASLLGHDNISNIRDKSMHSARRKLMSRPFSQRSINENETLITELVERLITRILATARESPAGTTDVLLAAKLFSFEVLCRAAFNKDISSPSPEAAIKFLHAMEDSPAMLITSSVFPFLRSWGLGAYLPGSIGHAFRQYKFFEQYTRQLYREFESESKGDSTERFIGTPLLKNEDSYLGRTLNEDEAVEESMSLAFAGSGTTSVTIIYLLYELSRPQNRRVQLSLREELKGAGTTLADVKDLPYLDAVIKETMRLHPTIISTLPRTLTSPLLAYETVIPVGTTVGMQNYVHHRDPSVYIDPDVYRPERWIGQSQGNDVDKAFTPYSLGPRNCIGQNLANAELLLITSEVVRRLDLRLNAGMIEYDMEPEDNFAASLKGKELLLDVYALP</sequence>
<dbReference type="EMBL" id="JAVRRD010000027">
    <property type="protein sequence ID" value="KAK5047112.1"/>
    <property type="molecule type" value="Genomic_DNA"/>
</dbReference>
<evidence type="ECO:0000256" key="6">
    <source>
        <dbReference type="ARBA" id="ARBA00023004"/>
    </source>
</evidence>
<gene>
    <name evidence="9" type="ORF">LTR84_007055</name>
</gene>
<comment type="caution">
    <text evidence="9">The sequence shown here is derived from an EMBL/GenBank/DDBJ whole genome shotgun (WGS) entry which is preliminary data.</text>
</comment>
<dbReference type="AlphaFoldDB" id="A0AAV9N1P5"/>
<keyword evidence="10" id="KW-1185">Reference proteome</keyword>
<dbReference type="RefSeq" id="XP_064702679.1">
    <property type="nucleotide sequence ID" value="XM_064850610.1"/>
</dbReference>
<evidence type="ECO:0000256" key="1">
    <source>
        <dbReference type="ARBA" id="ARBA00001971"/>
    </source>
</evidence>
<dbReference type="GO" id="GO:0016705">
    <property type="term" value="F:oxidoreductase activity, acting on paired donors, with incorporation or reduction of molecular oxygen"/>
    <property type="evidence" value="ECO:0007669"/>
    <property type="project" value="InterPro"/>
</dbReference>
<dbReference type="Pfam" id="PF00067">
    <property type="entry name" value="p450"/>
    <property type="match status" value="1"/>
</dbReference>